<dbReference type="InParanoid" id="A0A316YTI5"/>
<name>A0A316YTI5_9BASI</name>
<keyword evidence="2" id="KW-1015">Disulfide bond</keyword>
<keyword evidence="1" id="KW-0378">Hydrolase</keyword>
<evidence type="ECO:0000256" key="1">
    <source>
        <dbReference type="ARBA" id="ARBA00022801"/>
    </source>
</evidence>
<dbReference type="SMART" id="SM01110">
    <property type="entry name" value="Cutinase"/>
    <property type="match status" value="1"/>
</dbReference>
<dbReference type="GO" id="GO:0052689">
    <property type="term" value="F:carboxylic ester hydrolase activity"/>
    <property type="evidence" value="ECO:0007669"/>
    <property type="project" value="UniProtKB-ARBA"/>
</dbReference>
<protein>
    <submittedName>
        <fullName evidence="4">Acetylxylan esterase</fullName>
    </submittedName>
</protein>
<keyword evidence="3" id="KW-0732">Signal</keyword>
<reference evidence="4" key="1">
    <citation type="journal article" date="2018" name="Mol. Biol. Evol.">
        <title>Broad Genomic Sampling Reveals a Smut Pathogenic Ancestry of the Fungal Clade Ustilaginomycotina.</title>
        <authorList>
            <person name="Kijpornyongpan T."/>
            <person name="Mondo S.J."/>
            <person name="Barry K."/>
            <person name="Sandor L."/>
            <person name="Lee J."/>
            <person name="Lipzen A."/>
            <person name="Pangilinan J."/>
            <person name="LaButti K."/>
            <person name="Hainaut M."/>
            <person name="Henrissat B."/>
            <person name="Grigoriev I.V."/>
            <person name="Spatafora J.W."/>
            <person name="Aime M.C."/>
        </authorList>
    </citation>
    <scope>NUCLEOTIDE SEQUENCE [LARGE SCALE GENOMIC DNA]</scope>
    <source>
        <strain evidence="4">MCA 4198</strain>
    </source>
</reference>
<feature type="chain" id="PRO_5016403899" evidence="3">
    <location>
        <begin position="17"/>
        <end position="222"/>
    </location>
</feature>
<dbReference type="AlphaFoldDB" id="A0A316YTI5"/>
<evidence type="ECO:0000256" key="3">
    <source>
        <dbReference type="SAM" id="SignalP"/>
    </source>
</evidence>
<feature type="signal peptide" evidence="3">
    <location>
        <begin position="1"/>
        <end position="16"/>
    </location>
</feature>
<dbReference type="Gene3D" id="3.40.50.1820">
    <property type="entry name" value="alpha/beta hydrolase"/>
    <property type="match status" value="1"/>
</dbReference>
<dbReference type="OrthoDB" id="2586582at2759"/>
<evidence type="ECO:0000313" key="5">
    <source>
        <dbReference type="Proteomes" id="UP000245768"/>
    </source>
</evidence>
<gene>
    <name evidence="4" type="ORF">FA10DRAFT_301057</name>
</gene>
<proteinExistence type="predicted"/>
<dbReference type="PANTHER" id="PTHR33630:SF13">
    <property type="entry name" value="ACETYLXYLAN ESTERASE"/>
    <property type="match status" value="1"/>
</dbReference>
<evidence type="ECO:0000256" key="2">
    <source>
        <dbReference type="ARBA" id="ARBA00023157"/>
    </source>
</evidence>
<dbReference type="GeneID" id="37046844"/>
<dbReference type="EMBL" id="KZ819635">
    <property type="protein sequence ID" value="PWN92599.1"/>
    <property type="molecule type" value="Genomic_DNA"/>
</dbReference>
<sequence>MKSTLALLDLCGSALAAPAPRAACPDVHVFGARETTAPAGYGSAGTVVNLILNAHPGATAEAINYPAAGGDSYGASVQAGVKAVASQVQSYASQCPNAKLVLVGYSQGSQIMDDAMCGGGDPNQGISSTAPAIPSSVGAKVKAMIWMGDPRHTPGAPYNVGTSTAAGFDPRPSGFVCSYSSIIQSYCDAADPYCSNGNDASVHQGYGKEYGQAALRFVNSKL</sequence>
<evidence type="ECO:0000313" key="4">
    <source>
        <dbReference type="EMBL" id="PWN92599.1"/>
    </source>
</evidence>
<keyword evidence="5" id="KW-1185">Reference proteome</keyword>
<dbReference type="RefSeq" id="XP_025379797.1">
    <property type="nucleotide sequence ID" value="XM_025524928.1"/>
</dbReference>
<dbReference type="Proteomes" id="UP000245768">
    <property type="component" value="Unassembled WGS sequence"/>
</dbReference>
<dbReference type="Pfam" id="PF01083">
    <property type="entry name" value="Cutinase"/>
    <property type="match status" value="1"/>
</dbReference>
<dbReference type="STRING" id="215250.A0A316YTI5"/>
<accession>A0A316YTI5</accession>
<dbReference type="PANTHER" id="PTHR33630">
    <property type="entry name" value="CUTINASE RV1984C-RELATED-RELATED"/>
    <property type="match status" value="1"/>
</dbReference>
<dbReference type="InterPro" id="IPR000675">
    <property type="entry name" value="Cutinase/axe"/>
</dbReference>
<organism evidence="4 5">
    <name type="scientific">Acaromyces ingoldii</name>
    <dbReference type="NCBI Taxonomy" id="215250"/>
    <lineage>
        <taxon>Eukaryota</taxon>
        <taxon>Fungi</taxon>
        <taxon>Dikarya</taxon>
        <taxon>Basidiomycota</taxon>
        <taxon>Ustilaginomycotina</taxon>
        <taxon>Exobasidiomycetes</taxon>
        <taxon>Exobasidiales</taxon>
        <taxon>Cryptobasidiaceae</taxon>
        <taxon>Acaromyces</taxon>
    </lineage>
</organism>
<dbReference type="InterPro" id="IPR029058">
    <property type="entry name" value="AB_hydrolase_fold"/>
</dbReference>
<dbReference type="SUPFAM" id="SSF53474">
    <property type="entry name" value="alpha/beta-Hydrolases"/>
    <property type="match status" value="1"/>
</dbReference>